<dbReference type="GO" id="GO:0061630">
    <property type="term" value="F:ubiquitin protein ligase activity"/>
    <property type="evidence" value="ECO:0007669"/>
    <property type="project" value="UniProtKB-EC"/>
</dbReference>
<dbReference type="Pfam" id="PF09814">
    <property type="entry name" value="HECT_2"/>
    <property type="match status" value="1"/>
</dbReference>
<keyword evidence="3" id="KW-1185">Reference proteome</keyword>
<evidence type="ECO:0000313" key="2">
    <source>
        <dbReference type="EMBL" id="KAL2912076.1"/>
    </source>
</evidence>
<dbReference type="EC" id="2.3.2.26" evidence="2"/>
<keyword evidence="2" id="KW-0012">Acyltransferase</keyword>
<dbReference type="PANTHER" id="PTHR31531:SF2">
    <property type="entry name" value="E3 UBIQUITIN-PROTEIN LIGASE E3D"/>
    <property type="match status" value="1"/>
</dbReference>
<dbReference type="PANTHER" id="PTHR31531">
    <property type="entry name" value="E3 UBIQUITIN-PROTEIN LIGASE E3D FAMILY MEMBER"/>
    <property type="match status" value="1"/>
</dbReference>
<reference evidence="2 3" key="1">
    <citation type="submission" date="2023-09" db="EMBL/GenBank/DDBJ databases">
        <title>Pangenome analysis of Batrachochytrium dendrobatidis and related Chytrids.</title>
        <authorList>
            <person name="Yacoub M.N."/>
            <person name="Stajich J.E."/>
            <person name="James T.Y."/>
        </authorList>
    </citation>
    <scope>NUCLEOTIDE SEQUENCE [LARGE SCALE GENOMIC DNA]</scope>
    <source>
        <strain evidence="2 3">JEL0888</strain>
    </source>
</reference>
<dbReference type="Proteomes" id="UP001527925">
    <property type="component" value="Unassembled WGS sequence"/>
</dbReference>
<accession>A0ABR4MXZ0</accession>
<feature type="compositionally biased region" description="Basic and acidic residues" evidence="1">
    <location>
        <begin position="61"/>
        <end position="75"/>
    </location>
</feature>
<comment type="caution">
    <text evidence="2">The sequence shown here is derived from an EMBL/GenBank/DDBJ whole genome shotgun (WGS) entry which is preliminary data.</text>
</comment>
<organism evidence="2 3">
    <name type="scientific">Polyrhizophydium stewartii</name>
    <dbReference type="NCBI Taxonomy" id="2732419"/>
    <lineage>
        <taxon>Eukaryota</taxon>
        <taxon>Fungi</taxon>
        <taxon>Fungi incertae sedis</taxon>
        <taxon>Chytridiomycota</taxon>
        <taxon>Chytridiomycota incertae sedis</taxon>
        <taxon>Chytridiomycetes</taxon>
        <taxon>Rhizophydiales</taxon>
        <taxon>Rhizophydiales incertae sedis</taxon>
        <taxon>Polyrhizophydium</taxon>
    </lineage>
</organism>
<evidence type="ECO:0000256" key="1">
    <source>
        <dbReference type="SAM" id="MobiDB-lite"/>
    </source>
</evidence>
<gene>
    <name evidence="2" type="primary">UBE3D</name>
    <name evidence="2" type="ORF">HK105_208428</name>
</gene>
<name>A0ABR4MXZ0_9FUNG</name>
<keyword evidence="2" id="KW-0808">Transferase</keyword>
<evidence type="ECO:0000313" key="3">
    <source>
        <dbReference type="Proteomes" id="UP001527925"/>
    </source>
</evidence>
<dbReference type="EMBL" id="JADGIZ020000077">
    <property type="protein sequence ID" value="KAL2912076.1"/>
    <property type="molecule type" value="Genomic_DNA"/>
</dbReference>
<sequence length="428" mass="46228">MAGGLSGAVWVSCELLPHLKQLKVAVAMKQAAGSASPAGEQTGAPPRTLLRVTADTVELVEEHASRSPDGGRQRGEAAAAAPVTGLQAQAAAGGSVVQLPATVDPASVQVSHSHGHVQLSLALSQPAAPKVQSQRATDMDAPTGSDWGHAVKIECCNCRCVLAHGSDGGSGAPSGPARLFRKHIDLPSQHWHEMLECWACHHEDYSSTLQGQEGGLIFAQKSAILVGDSDLVVHPDDARLDRVAVVYTGNESVFRSTRWIRLTCRRCMYPVGECFMHRDAPADSTDVAHIKIIKFFKYRVNALLNDGRRVHMPFEQCFARDLLESAKAHATYRFFVHDEDADNHALPAVFVGAIAVSLKILFRICDFGAQREAEPLSLDEATKSDRVHLPGDLVAALVCALRRNASAYVPAPERRLFWHDASVLLLSR</sequence>
<protein>
    <submittedName>
        <fullName evidence="2">E3 ubiquitin-protein ligase E3D</fullName>
        <ecNumber evidence="2">2.3.2.26</ecNumber>
    </submittedName>
</protein>
<feature type="region of interest" description="Disordered" evidence="1">
    <location>
        <begin position="61"/>
        <end position="81"/>
    </location>
</feature>
<proteinExistence type="predicted"/>
<dbReference type="InterPro" id="IPR019193">
    <property type="entry name" value="UBQ-conj_enz_E2-bd_prot"/>
</dbReference>